<evidence type="ECO:0000259" key="4">
    <source>
        <dbReference type="SMART" id="SM00244"/>
    </source>
</evidence>
<sequence>MGQNQNEDEGNNQSQKPSFKPVNAGKTIAIVIAAIVVIYLGSTSFYTVQEQERAAILTFGAYTHETGSGLHFKFPYPIQEVVKVPAELTQYITLGYRDEGKKANETIESEAMMITGDENIVIADAVITWKISDIGKYLYNIDNAEQILHNAASASVRSVIGSQKLDFAITDGKTVIQDEVRSRLVELQTKYDTGIQIIDIKFQDIEPPGGEVEDAFRDVTNAREEKNTKINEAKRYENDRIPKARGEAQALIENAEADKKSRVLNAEGDVAKFNAIYKEYVNNKSVTESRLILETLEKILPNAQILITNTGSNTVNYLPLNELLQGKENGNKIESEKGKAPVVNESSFSTKTQPQEKSENPSSTNDVSTEVDLPNTNPEQSSNENGQSATPGGNR</sequence>
<dbReference type="NCBIfam" id="TIGR01933">
    <property type="entry name" value="hflK"/>
    <property type="match status" value="1"/>
</dbReference>
<dbReference type="Gene3D" id="3.30.479.30">
    <property type="entry name" value="Band 7 domain"/>
    <property type="match status" value="1"/>
</dbReference>
<keyword evidence="2" id="KW-0472">Membrane</keyword>
<dbReference type="SMART" id="SM00244">
    <property type="entry name" value="PHB"/>
    <property type="match status" value="1"/>
</dbReference>
<evidence type="ECO:0000256" key="2">
    <source>
        <dbReference type="RuleBase" id="RU364113"/>
    </source>
</evidence>
<feature type="transmembrane region" description="Helical" evidence="2">
    <location>
        <begin position="28"/>
        <end position="48"/>
    </location>
</feature>
<dbReference type="GO" id="GO:0006508">
    <property type="term" value="P:proteolysis"/>
    <property type="evidence" value="ECO:0007669"/>
    <property type="project" value="UniProtKB-KW"/>
</dbReference>
<feature type="region of interest" description="Disordered" evidence="3">
    <location>
        <begin position="335"/>
        <end position="395"/>
    </location>
</feature>
<comment type="subunit">
    <text evidence="2">HflC and HflK may interact to form a multimeric complex.</text>
</comment>
<keyword evidence="2" id="KW-1133">Transmembrane helix</keyword>
<dbReference type="InterPro" id="IPR001107">
    <property type="entry name" value="Band_7"/>
</dbReference>
<evidence type="ECO:0000313" key="5">
    <source>
        <dbReference type="EMBL" id="MFD2117751.1"/>
    </source>
</evidence>
<evidence type="ECO:0000256" key="1">
    <source>
        <dbReference type="ARBA" id="ARBA00006971"/>
    </source>
</evidence>
<feature type="domain" description="Band 7" evidence="4">
    <location>
        <begin position="43"/>
        <end position="220"/>
    </location>
</feature>
<dbReference type="RefSeq" id="WP_377775007.1">
    <property type="nucleotide sequence ID" value="NZ_JBHUHO010000046.1"/>
</dbReference>
<comment type="function">
    <text evidence="2">HflC and HflK could encode or regulate a protease.</text>
</comment>
<keyword evidence="2" id="KW-0812">Transmembrane</keyword>
<dbReference type="SUPFAM" id="SSF117892">
    <property type="entry name" value="Band 7/SPFH domain"/>
    <property type="match status" value="1"/>
</dbReference>
<dbReference type="Proteomes" id="UP001597362">
    <property type="component" value="Unassembled WGS sequence"/>
</dbReference>
<feature type="compositionally biased region" description="Polar residues" evidence="3">
    <location>
        <begin position="360"/>
        <end position="395"/>
    </location>
</feature>
<comment type="caution">
    <text evidence="5">The sequence shown here is derived from an EMBL/GenBank/DDBJ whole genome shotgun (WGS) entry which is preliminary data.</text>
</comment>
<accession>A0ABW4YPT8</accession>
<evidence type="ECO:0000313" key="6">
    <source>
        <dbReference type="Proteomes" id="UP001597362"/>
    </source>
</evidence>
<dbReference type="InterPro" id="IPR010201">
    <property type="entry name" value="HflK"/>
</dbReference>
<protein>
    <recommendedName>
        <fullName evidence="2">Protein HflK</fullName>
    </recommendedName>
</protein>
<feature type="compositionally biased region" description="Polar residues" evidence="3">
    <location>
        <begin position="344"/>
        <end position="353"/>
    </location>
</feature>
<name>A0ABW4YPT8_9BACL</name>
<dbReference type="InterPro" id="IPR036013">
    <property type="entry name" value="Band_7/SPFH_dom_sf"/>
</dbReference>
<dbReference type="PANTHER" id="PTHR42911:SF2">
    <property type="entry name" value="PROHIBITIN FAMILY PROTEIN"/>
    <property type="match status" value="1"/>
</dbReference>
<gene>
    <name evidence="5" type="primary">hflK</name>
    <name evidence="5" type="ORF">ACFSJH_18635</name>
</gene>
<proteinExistence type="inferred from homology"/>
<dbReference type="PANTHER" id="PTHR42911">
    <property type="entry name" value="MODULATOR OF FTSH PROTEASE HFLC"/>
    <property type="match status" value="1"/>
</dbReference>
<reference evidence="6" key="1">
    <citation type="journal article" date="2019" name="Int. J. Syst. Evol. Microbiol.">
        <title>The Global Catalogue of Microorganisms (GCM) 10K type strain sequencing project: providing services to taxonomists for standard genome sequencing and annotation.</title>
        <authorList>
            <consortium name="The Broad Institute Genomics Platform"/>
            <consortium name="The Broad Institute Genome Sequencing Center for Infectious Disease"/>
            <person name="Wu L."/>
            <person name="Ma J."/>
        </authorList>
    </citation>
    <scope>NUCLEOTIDE SEQUENCE [LARGE SCALE GENOMIC DNA]</scope>
    <source>
        <strain evidence="6">GH52</strain>
    </source>
</reference>
<comment type="similarity">
    <text evidence="1 2">Belongs to the band 7/mec-2 family. HflK subfamily.</text>
</comment>
<keyword evidence="5" id="KW-0645">Protease</keyword>
<organism evidence="5 6">
    <name type="scientific">Paenibacillus yanchengensis</name>
    <dbReference type="NCBI Taxonomy" id="2035833"/>
    <lineage>
        <taxon>Bacteria</taxon>
        <taxon>Bacillati</taxon>
        <taxon>Bacillota</taxon>
        <taxon>Bacilli</taxon>
        <taxon>Bacillales</taxon>
        <taxon>Paenibacillaceae</taxon>
        <taxon>Paenibacillus</taxon>
    </lineage>
</organism>
<keyword evidence="6" id="KW-1185">Reference proteome</keyword>
<comment type="subcellular location">
    <subcellularLocation>
        <location evidence="2">Membrane</location>
    </subcellularLocation>
</comment>
<dbReference type="CDD" id="cd03404">
    <property type="entry name" value="SPFH_HflK"/>
    <property type="match status" value="1"/>
</dbReference>
<dbReference type="GO" id="GO:0008233">
    <property type="term" value="F:peptidase activity"/>
    <property type="evidence" value="ECO:0007669"/>
    <property type="project" value="UniProtKB-KW"/>
</dbReference>
<dbReference type="Pfam" id="PF01145">
    <property type="entry name" value="Band_7"/>
    <property type="match status" value="1"/>
</dbReference>
<evidence type="ECO:0000256" key="3">
    <source>
        <dbReference type="SAM" id="MobiDB-lite"/>
    </source>
</evidence>
<dbReference type="EMBL" id="JBHUHO010000046">
    <property type="protein sequence ID" value="MFD2117751.1"/>
    <property type="molecule type" value="Genomic_DNA"/>
</dbReference>
<keyword evidence="5" id="KW-0378">Hydrolase</keyword>